<accession>A0ABD2I3L5</accession>
<comment type="caution">
    <text evidence="2">The sequence shown here is derived from an EMBL/GenBank/DDBJ whole genome shotgun (WGS) entry which is preliminary data.</text>
</comment>
<protein>
    <submittedName>
        <fullName evidence="2">Uncharacterized protein</fullName>
    </submittedName>
</protein>
<sequence>MITILTETIGQLDLRVDQLRAQIPRQAGADAPVQLPAIPPPQVYHIPLPEYRREKASAERTHHRRNSVLHFASFSGAAASIACSSNGAGGEHAQTQQQSTTLTAMMMPRRNAVLQTKFYISCDRICVNKTIENDSIPTTDDECDETVKDEDEELQLSSYDLDSLNTADHYKPVPTLTATTSMANPMASYACVTADHQTITDSSCRSSACGDELEDDDNAEGTMTFRNPKSLTYNFLHNSADTLHLACESDSSRKCHVHSDATVQQERKRAANAPADTEGPSVKPCGLRDTKMG</sequence>
<dbReference type="Proteomes" id="UP001620626">
    <property type="component" value="Unassembled WGS sequence"/>
</dbReference>
<evidence type="ECO:0000313" key="3">
    <source>
        <dbReference type="Proteomes" id="UP001620626"/>
    </source>
</evidence>
<evidence type="ECO:0000313" key="2">
    <source>
        <dbReference type="EMBL" id="KAL3074694.1"/>
    </source>
</evidence>
<gene>
    <name evidence="2" type="ORF">niasHT_038167</name>
</gene>
<feature type="region of interest" description="Disordered" evidence="1">
    <location>
        <begin position="260"/>
        <end position="293"/>
    </location>
</feature>
<dbReference type="EMBL" id="JBICBT010001292">
    <property type="protein sequence ID" value="KAL3074694.1"/>
    <property type="molecule type" value="Genomic_DNA"/>
</dbReference>
<keyword evidence="3" id="KW-1185">Reference proteome</keyword>
<dbReference type="AlphaFoldDB" id="A0ABD2I3L5"/>
<evidence type="ECO:0000256" key="1">
    <source>
        <dbReference type="SAM" id="MobiDB-lite"/>
    </source>
</evidence>
<proteinExistence type="predicted"/>
<organism evidence="2 3">
    <name type="scientific">Heterodera trifolii</name>
    <dbReference type="NCBI Taxonomy" id="157864"/>
    <lineage>
        <taxon>Eukaryota</taxon>
        <taxon>Metazoa</taxon>
        <taxon>Ecdysozoa</taxon>
        <taxon>Nematoda</taxon>
        <taxon>Chromadorea</taxon>
        <taxon>Rhabditida</taxon>
        <taxon>Tylenchina</taxon>
        <taxon>Tylenchomorpha</taxon>
        <taxon>Tylenchoidea</taxon>
        <taxon>Heteroderidae</taxon>
        <taxon>Heteroderinae</taxon>
        <taxon>Heterodera</taxon>
    </lineage>
</organism>
<reference evidence="2 3" key="1">
    <citation type="submission" date="2024-10" db="EMBL/GenBank/DDBJ databases">
        <authorList>
            <person name="Kim D."/>
        </authorList>
    </citation>
    <scope>NUCLEOTIDE SEQUENCE [LARGE SCALE GENOMIC DNA]</scope>
    <source>
        <strain evidence="2">BH-2024</strain>
    </source>
</reference>
<feature type="compositionally biased region" description="Basic and acidic residues" evidence="1">
    <location>
        <begin position="260"/>
        <end position="269"/>
    </location>
</feature>
<name>A0ABD2I3L5_9BILA</name>